<evidence type="ECO:0000313" key="5">
    <source>
        <dbReference type="Proteomes" id="UP000199376"/>
    </source>
</evidence>
<dbReference type="Proteomes" id="UP000199376">
    <property type="component" value="Unassembled WGS sequence"/>
</dbReference>
<dbReference type="EMBL" id="FOLI01000002">
    <property type="protein sequence ID" value="SFB95640.1"/>
    <property type="molecule type" value="Genomic_DNA"/>
</dbReference>
<reference evidence="4 5" key="1">
    <citation type="submission" date="2016-10" db="EMBL/GenBank/DDBJ databases">
        <authorList>
            <person name="de Groot N.N."/>
        </authorList>
    </citation>
    <scope>NUCLEOTIDE SEQUENCE [LARGE SCALE GENOMIC DNA]</scope>
    <source>
        <strain evidence="4 5">DSM 19113</strain>
    </source>
</reference>
<keyword evidence="2 4" id="KW-0808">Transferase</keyword>
<feature type="domain" description="Glycosyl transferase family 1" evidence="3">
    <location>
        <begin position="308"/>
        <end position="447"/>
    </location>
</feature>
<dbReference type="PANTHER" id="PTHR12526:SF629">
    <property type="entry name" value="TEICHURONIC ACID BIOSYNTHESIS GLYCOSYLTRANSFERASE TUAH-RELATED"/>
    <property type="match status" value="1"/>
</dbReference>
<sequence length="489" mass="55659">MNFFLNKGLGHGNSGVEHAQFYRQQAFSDLHQPVKLVYSDLLPKLHEHMREWHLAESDVINLYDYLMAADPEKYLEEGLTESEQESYDQTVLSDFSKTNRVVIEQATSGYIIRRMKEKVFNEKKQLYIVSDAQVVLTSGKRRLSWSYRLVDETREMTAIFLENFQGKDYYFQNFYQLLAFFMDNLQEHFGPARYFFDRGLDYDEYLVANRKQHQHDQLVAVVHANHRLANIGNRIVFNQFYQYLANHISAYDAVVVATRHQQVALQSDLGLLGYDVSEKAKVHAVPVGFVKQVRDGAKSSVDSDRTLRLVTASRLHQEKHIDQIILAVAALRRAGVQADLTIYGSGQEKKALEQLIQEQGLEQNVHLAGLSQNLATDLETFDLYVSASYSEGFGLTYLEALSQRLPIISYANEYGAQELVSDGYNGYLAPFSVDDNQIPESVDALVSAIIKAESQLEQLSQGAGLTAQGYLKEAVTKSWQKLLEDLHEN</sequence>
<name>A0A1I1FEZ9_9LACO</name>
<evidence type="ECO:0000256" key="1">
    <source>
        <dbReference type="ARBA" id="ARBA00022676"/>
    </source>
</evidence>
<dbReference type="GO" id="GO:0016757">
    <property type="term" value="F:glycosyltransferase activity"/>
    <property type="evidence" value="ECO:0007669"/>
    <property type="project" value="UniProtKB-KW"/>
</dbReference>
<organism evidence="4 5">
    <name type="scientific">Fructobacillus durionis</name>
    <dbReference type="NCBI Taxonomy" id="283737"/>
    <lineage>
        <taxon>Bacteria</taxon>
        <taxon>Bacillati</taxon>
        <taxon>Bacillota</taxon>
        <taxon>Bacilli</taxon>
        <taxon>Lactobacillales</taxon>
        <taxon>Lactobacillaceae</taxon>
        <taxon>Fructobacillus</taxon>
    </lineage>
</organism>
<dbReference type="Pfam" id="PF00534">
    <property type="entry name" value="Glycos_transf_1"/>
    <property type="match status" value="1"/>
</dbReference>
<evidence type="ECO:0000259" key="3">
    <source>
        <dbReference type="Pfam" id="PF00534"/>
    </source>
</evidence>
<dbReference type="SUPFAM" id="SSF53756">
    <property type="entry name" value="UDP-Glycosyltransferase/glycogen phosphorylase"/>
    <property type="match status" value="1"/>
</dbReference>
<keyword evidence="5" id="KW-1185">Reference proteome</keyword>
<evidence type="ECO:0000256" key="2">
    <source>
        <dbReference type="ARBA" id="ARBA00022679"/>
    </source>
</evidence>
<protein>
    <submittedName>
        <fullName evidence="4">Glycosyltransferase involved in cell wall bisynthesis</fullName>
    </submittedName>
</protein>
<dbReference type="PANTHER" id="PTHR12526">
    <property type="entry name" value="GLYCOSYLTRANSFERASE"/>
    <property type="match status" value="1"/>
</dbReference>
<gene>
    <name evidence="4" type="ORF">SAMN05660453_0714</name>
</gene>
<dbReference type="STRING" id="283737.SAMN05660453_0714"/>
<dbReference type="Gene3D" id="3.40.50.2000">
    <property type="entry name" value="Glycogen Phosphorylase B"/>
    <property type="match status" value="2"/>
</dbReference>
<dbReference type="OrthoDB" id="9765175at2"/>
<dbReference type="RefSeq" id="WP_091502138.1">
    <property type="nucleotide sequence ID" value="NZ_FOLI01000002.1"/>
</dbReference>
<evidence type="ECO:0000313" key="4">
    <source>
        <dbReference type="EMBL" id="SFB95640.1"/>
    </source>
</evidence>
<accession>A0A1I1FEZ9</accession>
<proteinExistence type="predicted"/>
<dbReference type="AlphaFoldDB" id="A0A1I1FEZ9"/>
<keyword evidence="1" id="KW-0328">Glycosyltransferase</keyword>
<dbReference type="InterPro" id="IPR001296">
    <property type="entry name" value="Glyco_trans_1"/>
</dbReference>